<dbReference type="GO" id="GO:0030246">
    <property type="term" value="F:carbohydrate binding"/>
    <property type="evidence" value="ECO:0007669"/>
    <property type="project" value="InterPro"/>
</dbReference>
<evidence type="ECO:0000256" key="2">
    <source>
        <dbReference type="ARBA" id="ARBA00004947"/>
    </source>
</evidence>
<evidence type="ECO:0000256" key="7">
    <source>
        <dbReference type="ARBA" id="ARBA00032729"/>
    </source>
</evidence>
<dbReference type="PANTHER" id="PTHR10091">
    <property type="entry name" value="ALDOSE-1-EPIMERASE"/>
    <property type="match status" value="1"/>
</dbReference>
<comment type="function">
    <text evidence="8">Mutarotase that catalyzes the interconversion of beta-D-galactose and alpha-D-galactose during galactose metabolism. Beta-D-galactose is metabolized in the liver into glucose 1-phosphate, the primary metabolic fuel, by the action of four enzymes that constitute the Leloir pathway: GALM, GALK1 (galactokinase), GALT (galactose-1-phosphate uridylyltransferase) and GALE (UDP-galactose-4'-epimerase). Involved in the maintenance of the equilibrium between the beta- and alpha-anomers of galactose, therefore ensuring a sufficient supply of the alpha-anomer for GALK1. Also active on D-glucose although shows a preference for galactose over glucose.</text>
</comment>
<dbReference type="GO" id="GO:0006006">
    <property type="term" value="P:glucose metabolic process"/>
    <property type="evidence" value="ECO:0007669"/>
    <property type="project" value="TreeGrafter"/>
</dbReference>
<keyword evidence="9" id="KW-1185">Reference proteome</keyword>
<comment type="similarity">
    <text evidence="3">Belongs to the aldose epimerase family.</text>
</comment>
<dbReference type="GO" id="GO:0004034">
    <property type="term" value="F:aldose 1-epimerase activity"/>
    <property type="evidence" value="ECO:0007669"/>
    <property type="project" value="UniProtKB-EC"/>
</dbReference>
<comment type="pathway">
    <text evidence="2">Carbohydrate metabolism; galactose metabolism.</text>
</comment>
<sequence length="393" mass="45303">MSTIPKYFGKFKGEDVLECQLISKTGVCIKILNYGAIIRDWQIPLLNGNKRCVVLGFDNIEDYIEYSPFFGAIVGRVANRIGGAKFVLEGKEYLLDKNEGLNHLHGGRTTFGKRLWKMTQISENSVQLNIFSSEEESGYPGNLNVKLIYKLVDNLLEIEFEASTDTLTPLNLVQHNYFNLAGSGDISNHWLKLNSDFYTPTNNQMIPTGEIINVENTLFDFRNGKLLNKNTSQPLELDNNFILNNKNSLEEPVAILKSPDNLLTLKLWTDQPALQVYTAGKLNLPSKIKGLNNQLYPPFGGICLEDQQFPDAVNHPKVLDDVSGTPKIQYIYYYPYYRSYYPSYRYNSVRTYVNFYNRHYSNWPEHHFNYPFNNYKPLSFYGSYTYAPYKSYK</sequence>
<dbReference type="NCBIfam" id="NF008277">
    <property type="entry name" value="PRK11055.1"/>
    <property type="match status" value="1"/>
</dbReference>
<comment type="catalytic activity">
    <reaction evidence="1">
        <text>alpha-D-galactose = beta-D-galactose</text>
        <dbReference type="Rhea" id="RHEA:28675"/>
        <dbReference type="ChEBI" id="CHEBI:27667"/>
        <dbReference type="ChEBI" id="CHEBI:28061"/>
        <dbReference type="EC" id="5.1.3.3"/>
    </reaction>
    <physiologicalReaction direction="right-to-left" evidence="1">
        <dbReference type="Rhea" id="RHEA:28677"/>
    </physiologicalReaction>
</comment>
<dbReference type="SUPFAM" id="SSF74650">
    <property type="entry name" value="Galactose mutarotase-like"/>
    <property type="match status" value="1"/>
</dbReference>
<accession>A0A915LKI9</accession>
<evidence type="ECO:0000256" key="5">
    <source>
        <dbReference type="ARBA" id="ARBA00023235"/>
    </source>
</evidence>
<dbReference type="InterPro" id="IPR014718">
    <property type="entry name" value="GH-type_carb-bd"/>
</dbReference>
<dbReference type="InterPro" id="IPR047215">
    <property type="entry name" value="Galactose_mutarotase-like"/>
</dbReference>
<dbReference type="InterPro" id="IPR008183">
    <property type="entry name" value="Aldose_1/G6P_1-epimerase"/>
</dbReference>
<dbReference type="Gene3D" id="2.70.98.10">
    <property type="match status" value="1"/>
</dbReference>
<organism evidence="9 10">
    <name type="scientific">Meloidogyne javanica</name>
    <name type="common">Root-knot nematode worm</name>
    <dbReference type="NCBI Taxonomy" id="6303"/>
    <lineage>
        <taxon>Eukaryota</taxon>
        <taxon>Metazoa</taxon>
        <taxon>Ecdysozoa</taxon>
        <taxon>Nematoda</taxon>
        <taxon>Chromadorea</taxon>
        <taxon>Rhabditida</taxon>
        <taxon>Tylenchina</taxon>
        <taxon>Tylenchomorpha</taxon>
        <taxon>Tylenchoidea</taxon>
        <taxon>Meloidogynidae</taxon>
        <taxon>Meloidogyninae</taxon>
        <taxon>Meloidogyne</taxon>
        <taxon>Meloidogyne incognita group</taxon>
    </lineage>
</organism>
<name>A0A915LKI9_MELJA</name>
<dbReference type="CDD" id="cd09019">
    <property type="entry name" value="galactose_mutarotase_like"/>
    <property type="match status" value="1"/>
</dbReference>
<proteinExistence type="inferred from homology"/>
<reference evidence="10" key="1">
    <citation type="submission" date="2022-11" db="UniProtKB">
        <authorList>
            <consortium name="WormBaseParasite"/>
        </authorList>
    </citation>
    <scope>IDENTIFICATION</scope>
</reference>
<dbReference type="Pfam" id="PF01263">
    <property type="entry name" value="Aldose_epim"/>
    <property type="match status" value="1"/>
</dbReference>
<dbReference type="GO" id="GO:0033499">
    <property type="term" value="P:galactose catabolic process via UDP-galactose, Leloir pathway"/>
    <property type="evidence" value="ECO:0007669"/>
    <property type="project" value="TreeGrafter"/>
</dbReference>
<evidence type="ECO:0000256" key="1">
    <source>
        <dbReference type="ARBA" id="ARBA00001712"/>
    </source>
</evidence>
<keyword evidence="6" id="KW-0119">Carbohydrate metabolism</keyword>
<evidence type="ECO:0000256" key="3">
    <source>
        <dbReference type="ARBA" id="ARBA00006206"/>
    </source>
</evidence>
<evidence type="ECO:0000256" key="6">
    <source>
        <dbReference type="ARBA" id="ARBA00023277"/>
    </source>
</evidence>
<keyword evidence="5" id="KW-0413">Isomerase</keyword>
<evidence type="ECO:0000256" key="8">
    <source>
        <dbReference type="ARBA" id="ARBA00045743"/>
    </source>
</evidence>
<dbReference type="WBParaSite" id="scaffold1323_cov191.g2892">
    <property type="protein sequence ID" value="scaffold1323_cov191.g2892"/>
    <property type="gene ID" value="scaffold1323_cov191.g2892"/>
</dbReference>
<protein>
    <recommendedName>
        <fullName evidence="4">Galactose mutarotase</fullName>
    </recommendedName>
    <alternativeName>
        <fullName evidence="7">Aldose 1-epimerase</fullName>
    </alternativeName>
</protein>
<dbReference type="InterPro" id="IPR011013">
    <property type="entry name" value="Gal_mutarotase_sf_dom"/>
</dbReference>
<evidence type="ECO:0000256" key="4">
    <source>
        <dbReference type="ARBA" id="ARBA00021023"/>
    </source>
</evidence>
<dbReference type="PANTHER" id="PTHR10091:SF0">
    <property type="entry name" value="GALACTOSE MUTAROTASE"/>
    <property type="match status" value="1"/>
</dbReference>
<evidence type="ECO:0000313" key="10">
    <source>
        <dbReference type="WBParaSite" id="scaffold1323_cov191.g2892"/>
    </source>
</evidence>
<dbReference type="AlphaFoldDB" id="A0A915LKI9"/>
<evidence type="ECO:0000313" key="9">
    <source>
        <dbReference type="Proteomes" id="UP000887561"/>
    </source>
</evidence>
<dbReference type="Proteomes" id="UP000887561">
    <property type="component" value="Unplaced"/>
</dbReference>